<gene>
    <name evidence="1" type="ORF">MSAN_01107900</name>
</gene>
<dbReference type="EMBL" id="JACAZH010000007">
    <property type="protein sequence ID" value="KAF7364465.1"/>
    <property type="molecule type" value="Genomic_DNA"/>
</dbReference>
<proteinExistence type="predicted"/>
<protein>
    <submittedName>
        <fullName evidence="1">Uncharacterized protein</fullName>
    </submittedName>
</protein>
<sequence>MPMTILYGLSKLNEDDSWTRKRRLTVHILGANV</sequence>
<dbReference type="Proteomes" id="UP000623467">
    <property type="component" value="Unassembled WGS sequence"/>
</dbReference>
<name>A0A8H7D7P6_9AGAR</name>
<evidence type="ECO:0000313" key="2">
    <source>
        <dbReference type="Proteomes" id="UP000623467"/>
    </source>
</evidence>
<organism evidence="1 2">
    <name type="scientific">Mycena sanguinolenta</name>
    <dbReference type="NCBI Taxonomy" id="230812"/>
    <lineage>
        <taxon>Eukaryota</taxon>
        <taxon>Fungi</taxon>
        <taxon>Dikarya</taxon>
        <taxon>Basidiomycota</taxon>
        <taxon>Agaricomycotina</taxon>
        <taxon>Agaricomycetes</taxon>
        <taxon>Agaricomycetidae</taxon>
        <taxon>Agaricales</taxon>
        <taxon>Marasmiineae</taxon>
        <taxon>Mycenaceae</taxon>
        <taxon>Mycena</taxon>
    </lineage>
</organism>
<comment type="caution">
    <text evidence="1">The sequence shown here is derived from an EMBL/GenBank/DDBJ whole genome shotgun (WGS) entry which is preliminary data.</text>
</comment>
<keyword evidence="2" id="KW-1185">Reference proteome</keyword>
<accession>A0A8H7D7P6</accession>
<dbReference type="OrthoDB" id="432970at2759"/>
<dbReference type="AlphaFoldDB" id="A0A8H7D7P6"/>
<reference evidence="1" key="1">
    <citation type="submission" date="2020-05" db="EMBL/GenBank/DDBJ databases">
        <title>Mycena genomes resolve the evolution of fungal bioluminescence.</title>
        <authorList>
            <person name="Tsai I.J."/>
        </authorList>
    </citation>
    <scope>NUCLEOTIDE SEQUENCE</scope>
    <source>
        <strain evidence="1">160909Yilan</strain>
    </source>
</reference>
<evidence type="ECO:0000313" key="1">
    <source>
        <dbReference type="EMBL" id="KAF7364465.1"/>
    </source>
</evidence>